<evidence type="ECO:0000313" key="2">
    <source>
        <dbReference type="Proteomes" id="UP000789525"/>
    </source>
</evidence>
<proteinExistence type="predicted"/>
<feature type="non-terminal residue" evidence="1">
    <location>
        <position position="1"/>
    </location>
</feature>
<organism evidence="1 2">
    <name type="scientific">Acaulospora colombiana</name>
    <dbReference type="NCBI Taxonomy" id="27376"/>
    <lineage>
        <taxon>Eukaryota</taxon>
        <taxon>Fungi</taxon>
        <taxon>Fungi incertae sedis</taxon>
        <taxon>Mucoromycota</taxon>
        <taxon>Glomeromycotina</taxon>
        <taxon>Glomeromycetes</taxon>
        <taxon>Diversisporales</taxon>
        <taxon>Acaulosporaceae</taxon>
        <taxon>Acaulospora</taxon>
    </lineage>
</organism>
<reference evidence="1" key="1">
    <citation type="submission" date="2021-06" db="EMBL/GenBank/DDBJ databases">
        <authorList>
            <person name="Kallberg Y."/>
            <person name="Tangrot J."/>
            <person name="Rosling A."/>
        </authorList>
    </citation>
    <scope>NUCLEOTIDE SEQUENCE</scope>
    <source>
        <strain evidence="1">CL356</strain>
    </source>
</reference>
<name>A0ACA9PBX6_9GLOM</name>
<keyword evidence="2" id="KW-1185">Reference proteome</keyword>
<comment type="caution">
    <text evidence="1">The sequence shown here is derived from an EMBL/GenBank/DDBJ whole genome shotgun (WGS) entry which is preliminary data.</text>
</comment>
<dbReference type="EMBL" id="CAJVPT010032121">
    <property type="protein sequence ID" value="CAG8700301.1"/>
    <property type="molecule type" value="Genomic_DNA"/>
</dbReference>
<gene>
    <name evidence="1" type="ORF">ACOLOM_LOCUS10215</name>
</gene>
<protein>
    <submittedName>
        <fullName evidence="1">3907_t:CDS:1</fullName>
    </submittedName>
</protein>
<sequence length="97" mass="10650">EKSVRAFEDHGSMPECGRRASTGQEKECASDYWTAGECSAENGLGLGDSIAIANQDDRPCEAGRCARLPTRIQLMPRDSQPHEKTEKLNGRAWNKGN</sequence>
<accession>A0ACA9PBX6</accession>
<evidence type="ECO:0000313" key="1">
    <source>
        <dbReference type="EMBL" id="CAG8700301.1"/>
    </source>
</evidence>
<feature type="non-terminal residue" evidence="1">
    <location>
        <position position="97"/>
    </location>
</feature>
<dbReference type="Proteomes" id="UP000789525">
    <property type="component" value="Unassembled WGS sequence"/>
</dbReference>